<dbReference type="STRING" id="380704.G3XM70"/>
<dbReference type="EMBL" id="ACJE01000001">
    <property type="protein sequence ID" value="EHA28183.1"/>
    <property type="molecule type" value="Genomic_DNA"/>
</dbReference>
<name>G3XM70_ASPNA</name>
<sequence length="374" mass="43568">MSSDAEIQEIAISPHADTEILITEYTGAYMGGKKIVRSVSMKVERHKLLEFEYFRAMFSHGRWLESESRKITLKDNCKGMEVLLRSLHGTLEDMSLDSVTIAGTWHVIMSCDKYNVDQKRLSSWFKNWWRHETQKQINTFYYMRFAREAMRLPKGSFINLWATSPRAIRQILDRCICHRASSVGVQYLDSDQVTNATISEQINAARGRLRVILHRELYAEVGDIVNNGECSCKELTTFEYLRELGRIEVWPLEDSMRYQSIQEMLERLSLFDEKNMRSYTNPRTGKVGSCNSCNQSWGEIVLRAASTVSKYFDGLCLDCMDLSKDLRSGGDRDDDYWRHNELRNWDSGCRIKHGEPTWYFSFMGRREKRGLIGD</sequence>
<evidence type="ECO:0000313" key="2">
    <source>
        <dbReference type="Proteomes" id="UP000009038"/>
    </source>
</evidence>
<gene>
    <name evidence="1" type="ORF">ASPNIDRAFT_43506</name>
</gene>
<accession>G3XM70</accession>
<dbReference type="AlphaFoldDB" id="G3XM70"/>
<protein>
    <submittedName>
        <fullName evidence="1">Uncharacterized protein</fullName>
    </submittedName>
</protein>
<dbReference type="Proteomes" id="UP000009038">
    <property type="component" value="Unassembled WGS sequence"/>
</dbReference>
<proteinExistence type="predicted"/>
<reference evidence="1 2" key="1">
    <citation type="journal article" date="2011" name="Genome Res.">
        <title>Comparative genomics of citric-acid-producing Aspergillus niger ATCC 1015 versus enzyme-producing CBS 513.88.</title>
        <authorList>
            <person name="Andersen M.R."/>
            <person name="Salazar M.P."/>
            <person name="Schaap P.J."/>
            <person name="van de Vondervoort P.J."/>
            <person name="Culley D."/>
            <person name="Thykaer J."/>
            <person name="Frisvad J.C."/>
            <person name="Nielsen K.F."/>
            <person name="Albang R."/>
            <person name="Albermann K."/>
            <person name="Berka R.M."/>
            <person name="Braus G.H."/>
            <person name="Braus-Stromeyer S.A."/>
            <person name="Corrochano L.M."/>
            <person name="Dai Z."/>
            <person name="van Dijck P.W."/>
            <person name="Hofmann G."/>
            <person name="Lasure L.L."/>
            <person name="Magnuson J.K."/>
            <person name="Menke H."/>
            <person name="Meijer M."/>
            <person name="Meijer S.L."/>
            <person name="Nielsen J.B."/>
            <person name="Nielsen M.L."/>
            <person name="van Ooyen A.J."/>
            <person name="Pel H.J."/>
            <person name="Poulsen L."/>
            <person name="Samson R.A."/>
            <person name="Stam H."/>
            <person name="Tsang A."/>
            <person name="van den Brink J.M."/>
            <person name="Atkins A."/>
            <person name="Aerts A."/>
            <person name="Shapiro H."/>
            <person name="Pangilinan J."/>
            <person name="Salamov A."/>
            <person name="Lou Y."/>
            <person name="Lindquist E."/>
            <person name="Lucas S."/>
            <person name="Grimwood J."/>
            <person name="Grigoriev I.V."/>
            <person name="Kubicek C.P."/>
            <person name="Martinez D."/>
            <person name="van Peij N.N."/>
            <person name="Roubos J.A."/>
            <person name="Nielsen J."/>
            <person name="Baker S.E."/>
        </authorList>
    </citation>
    <scope>NUCLEOTIDE SEQUENCE [LARGE SCALE GENOMIC DNA]</scope>
    <source>
        <strain evidence="2">ATCC 1015 / CBS 113.46 / FGSC A1144 / LSHB Ac4 / NCTC 3858a / NRRL 328 / USDA 3528.7</strain>
    </source>
</reference>
<comment type="caution">
    <text evidence="1">The sequence shown here is derived from an EMBL/GenBank/DDBJ whole genome shotgun (WGS) entry which is preliminary data.</text>
</comment>
<dbReference type="OrthoDB" id="268428at2759"/>
<organism evidence="1 2">
    <name type="scientific">Aspergillus niger (strain ATCC 1015 / CBS 113.46 / FGSC A1144 / LSHB Ac4 / NCTC 3858a / NRRL 328 / USDA 3528.7)</name>
    <dbReference type="NCBI Taxonomy" id="380704"/>
    <lineage>
        <taxon>Eukaryota</taxon>
        <taxon>Fungi</taxon>
        <taxon>Dikarya</taxon>
        <taxon>Ascomycota</taxon>
        <taxon>Pezizomycotina</taxon>
        <taxon>Eurotiomycetes</taxon>
        <taxon>Eurotiomycetidae</taxon>
        <taxon>Eurotiales</taxon>
        <taxon>Aspergillaceae</taxon>
        <taxon>Aspergillus</taxon>
        <taxon>Aspergillus subgen. Circumdati</taxon>
    </lineage>
</organism>
<evidence type="ECO:0000313" key="1">
    <source>
        <dbReference type="EMBL" id="EHA28183.1"/>
    </source>
</evidence>
<dbReference type="VEuPathDB" id="FungiDB:ASPNIDRAFT2_1079928"/>
<dbReference type="HOGENOM" id="CLU_058477_0_0_1"/>